<dbReference type="Proteomes" id="UP000186136">
    <property type="component" value="Unassembled WGS sequence"/>
</dbReference>
<accession>A0A1Q2YEF4</accession>
<gene>
    <name evidence="1" type="ORF">PMKS-001353</name>
</gene>
<organism evidence="1 2">
    <name type="scientific">Pichia membranifaciens</name>
    <dbReference type="NCBI Taxonomy" id="4926"/>
    <lineage>
        <taxon>Eukaryota</taxon>
        <taxon>Fungi</taxon>
        <taxon>Dikarya</taxon>
        <taxon>Ascomycota</taxon>
        <taxon>Saccharomycotina</taxon>
        <taxon>Pichiomycetes</taxon>
        <taxon>Pichiales</taxon>
        <taxon>Pichiaceae</taxon>
        <taxon>Pichia</taxon>
    </lineage>
</organism>
<reference evidence="1 2" key="1">
    <citation type="submission" date="2016-08" db="EMBL/GenBank/DDBJ databases">
        <title>Whole genome shotgun sequence of Pichia membranifaciens KS47-1.</title>
        <authorList>
            <person name="Konishi M."/>
            <person name="Ishida M."/>
            <person name="Arakawa T."/>
            <person name="Kato Y."/>
            <person name="Horiuchi J."/>
        </authorList>
    </citation>
    <scope>NUCLEOTIDE SEQUENCE [LARGE SCALE GENOMIC DNA]</scope>
    <source>
        <strain evidence="1 2">KS47-1</strain>
    </source>
</reference>
<evidence type="ECO:0000313" key="1">
    <source>
        <dbReference type="EMBL" id="GAV27885.1"/>
    </source>
</evidence>
<proteinExistence type="predicted"/>
<protein>
    <submittedName>
        <fullName evidence="1">Uncharacterized protein</fullName>
    </submittedName>
</protein>
<dbReference type="AlphaFoldDB" id="A0A1Q2YEF4"/>
<comment type="caution">
    <text evidence="1">The sequence shown here is derived from an EMBL/GenBank/DDBJ whole genome shotgun (WGS) entry which is preliminary data.</text>
</comment>
<evidence type="ECO:0000313" key="2">
    <source>
        <dbReference type="Proteomes" id="UP000186136"/>
    </source>
</evidence>
<sequence>MYCEKVPSELNGAIPTVDLSVGADKKQAQTLQQNVNGIDRDSFHLDQDLFRLDIHWDGDCRNTEVPETGICECLADEFTGGSHRAIEFSRLRHSSR</sequence>
<keyword evidence="2" id="KW-1185">Reference proteome</keyword>
<name>A0A1Q2YEF4_9ASCO</name>
<dbReference type="EMBL" id="BDGI01000047">
    <property type="protein sequence ID" value="GAV27885.1"/>
    <property type="molecule type" value="Genomic_DNA"/>
</dbReference>